<evidence type="ECO:0000256" key="1">
    <source>
        <dbReference type="ARBA" id="ARBA00022490"/>
    </source>
</evidence>
<dbReference type="CDD" id="cd00817">
    <property type="entry name" value="ValRS_core"/>
    <property type="match status" value="1"/>
</dbReference>
<dbReference type="InterPro" id="IPR019499">
    <property type="entry name" value="Val-tRNA_synth_tRNA-bd"/>
</dbReference>
<feature type="domain" description="Valyl-tRNA synthetase tRNA-binding arm" evidence="12">
    <location>
        <begin position="831"/>
        <end position="895"/>
    </location>
</feature>
<evidence type="ECO:0000256" key="4">
    <source>
        <dbReference type="ARBA" id="ARBA00022840"/>
    </source>
</evidence>
<dbReference type="InterPro" id="IPR009080">
    <property type="entry name" value="tRNAsynth_Ia_anticodon-bd"/>
</dbReference>
<evidence type="ECO:0000256" key="9">
    <source>
        <dbReference type="HAMAP-Rule" id="MF_02004"/>
    </source>
</evidence>
<comment type="subunit">
    <text evidence="9">Monomer.</text>
</comment>
<dbReference type="EC" id="6.1.1.9" evidence="9"/>
<evidence type="ECO:0000259" key="11">
    <source>
        <dbReference type="Pfam" id="PF08264"/>
    </source>
</evidence>
<dbReference type="Pfam" id="PF08264">
    <property type="entry name" value="Anticodon_1"/>
    <property type="match status" value="1"/>
</dbReference>
<dbReference type="Pfam" id="PF10458">
    <property type="entry name" value="Val_tRNA-synt_C"/>
    <property type="match status" value="1"/>
</dbReference>
<evidence type="ECO:0000256" key="5">
    <source>
        <dbReference type="ARBA" id="ARBA00022917"/>
    </source>
</evidence>
<dbReference type="HAMAP" id="MF_02004">
    <property type="entry name" value="Val_tRNA_synth_type1"/>
    <property type="match status" value="1"/>
</dbReference>
<dbReference type="Gene3D" id="1.10.730.10">
    <property type="entry name" value="Isoleucyl-tRNA Synthetase, Domain 1"/>
    <property type="match status" value="1"/>
</dbReference>
<dbReference type="InterPro" id="IPR033705">
    <property type="entry name" value="Anticodon_Ia_Val"/>
</dbReference>
<dbReference type="InterPro" id="IPR009008">
    <property type="entry name" value="Val/Leu/Ile-tRNA-synth_edit"/>
</dbReference>
<dbReference type="NCBIfam" id="NF004349">
    <property type="entry name" value="PRK05729.1"/>
    <property type="match status" value="1"/>
</dbReference>
<dbReference type="PANTHER" id="PTHR11946:SF93">
    <property type="entry name" value="VALINE--TRNA LIGASE, CHLOROPLASTIC_MITOCHONDRIAL 2"/>
    <property type="match status" value="1"/>
</dbReference>
<feature type="short sequence motif" description="'KMSKS' region" evidence="9">
    <location>
        <begin position="537"/>
        <end position="541"/>
    </location>
</feature>
<dbReference type="PRINTS" id="PR00986">
    <property type="entry name" value="TRNASYNTHVAL"/>
</dbReference>
<comment type="caution">
    <text evidence="9">Lacks conserved residue(s) required for the propagation of feature annotation.</text>
</comment>
<keyword evidence="3 9" id="KW-0547">Nucleotide-binding</keyword>
<dbReference type="InterPro" id="IPR002300">
    <property type="entry name" value="aa-tRNA-synth_Ia"/>
</dbReference>
<dbReference type="InterPro" id="IPR002303">
    <property type="entry name" value="Valyl-tRNA_ligase"/>
</dbReference>
<evidence type="ECO:0000256" key="2">
    <source>
        <dbReference type="ARBA" id="ARBA00022598"/>
    </source>
</evidence>
<sequence>MTTPDATSSLPAAWNPADHEEALYQGWVDAGYFTADASSDKPPFSIVIPPPNVNGSLHMGHAYEHVLMDVLSRRRRMQGYEVLWLPGMDHAAIAMQTMVEGKLAGEGKSRDDLGRAAFIERVWAEKGAISGTIGDQMRRLGDSVDWSRERFTMDEGLSRAVHTIFKQLFDDGLIYQAERLVNWSPTLQTAVSDIEVKYADVDGELVSFRYGSLNDDEPHIVVATTRLETMLGDTAIAVHPDDERYAQLVGTELEHPFLDRRIPVIADDYVDPEFGSGAVKITPAHDPNDFAIGQRHDLPMPTILDGQARVIDTGTQFDGLGRFEARTAVCEALREQGRIVKEVRPYSHSVGHSERTGEPIEPRLSMQWWVAVESLAQRAGDAVRTGQTAIHPRSMEPRWFGWVDEMHDWCISRQLWWGHRIPIWHGPDGEVVCPAPGEDPPAGYTQETDVLDTWFSSGLWPFSTMGWPEDTADLRKFYPTSVLVTGYDILFFWVARMMMFGTYVGEKNIAGLSDRGARVPFTDLFLHGLVRDEHGRKMSKSRGNGIDPLDWVERFGADALRFTLARGANPGSDISVGEDHAQSSRNFATKLFNATKFALLNSATAVGDLPPRASLTEADRWILDRLDEVLAVADEGFESYEFAKACEALYHFAWDEVCDWYLELAKVQLADDERKASTARVLGAVLDPLLRALSPVMPFVTETLWRALTGGESVVVAQWPVSSGAGTDGERAEAPRRIERDDHAATHIDDLQKLVTEVRRFRSDQGLRPGQRVAATLSGLDAAGLAPSRHYLDALARLDRADDRFTATASIEVRLSGATVTVDLDTSGTVDVEAEKRRVAKDLAVAEKEMATTTAKLGNEQFLGKAPDEVVAKIRGRQAVAREEIERLGAKLAALGGA</sequence>
<dbReference type="SUPFAM" id="SSF52374">
    <property type="entry name" value="Nucleotidylyl transferase"/>
    <property type="match status" value="1"/>
</dbReference>
<dbReference type="InterPro" id="IPR037118">
    <property type="entry name" value="Val-tRNA_synth_C_sf"/>
</dbReference>
<dbReference type="Gene3D" id="3.40.50.620">
    <property type="entry name" value="HUPs"/>
    <property type="match status" value="2"/>
</dbReference>
<feature type="domain" description="Methionyl/Valyl/Leucyl/Isoleucyl-tRNA synthetase anticodon-binding" evidence="11">
    <location>
        <begin position="619"/>
        <end position="773"/>
    </location>
</feature>
<dbReference type="InterPro" id="IPR013155">
    <property type="entry name" value="M/V/L/I-tRNA-synth_anticd-bd"/>
</dbReference>
<comment type="caution">
    <text evidence="13">The sequence shown here is derived from an EMBL/GenBank/DDBJ whole genome shotgun (WGS) entry which is preliminary data.</text>
</comment>
<dbReference type="PROSITE" id="PS00178">
    <property type="entry name" value="AA_TRNA_LIGASE_I"/>
    <property type="match status" value="1"/>
</dbReference>
<keyword evidence="14" id="KW-1185">Reference proteome</keyword>
<accession>A0ABP6LFY2</accession>
<evidence type="ECO:0000259" key="10">
    <source>
        <dbReference type="Pfam" id="PF00133"/>
    </source>
</evidence>
<evidence type="ECO:0000256" key="6">
    <source>
        <dbReference type="ARBA" id="ARBA00023054"/>
    </source>
</evidence>
<evidence type="ECO:0000259" key="12">
    <source>
        <dbReference type="Pfam" id="PF10458"/>
    </source>
</evidence>
<dbReference type="GO" id="GO:0016874">
    <property type="term" value="F:ligase activity"/>
    <property type="evidence" value="ECO:0007669"/>
    <property type="project" value="UniProtKB-KW"/>
</dbReference>
<dbReference type="InterPro" id="IPR014729">
    <property type="entry name" value="Rossmann-like_a/b/a_fold"/>
</dbReference>
<dbReference type="Pfam" id="PF00133">
    <property type="entry name" value="tRNA-synt_1"/>
    <property type="match status" value="2"/>
</dbReference>
<comment type="function">
    <text evidence="9">Catalyzes the attachment of valine to tRNA(Val). As ValRS can inadvertently accommodate and process structurally similar amino acids such as threonine, to avoid such errors, it has a 'posttransfer' editing activity that hydrolyzes mischarged Thr-tRNA(Val) in a tRNA-dependent manner.</text>
</comment>
<keyword evidence="2 9" id="KW-0436">Ligase</keyword>
<evidence type="ECO:0000256" key="8">
    <source>
        <dbReference type="ARBA" id="ARBA00047552"/>
    </source>
</evidence>
<feature type="domain" description="Aminoacyl-tRNA synthetase class Ia" evidence="10">
    <location>
        <begin position="444"/>
        <end position="575"/>
    </location>
</feature>
<dbReference type="RefSeq" id="WP_290707384.1">
    <property type="nucleotide sequence ID" value="NZ_BAAAVS010000025.1"/>
</dbReference>
<comment type="domain">
    <text evidence="9">The C-terminal coiled-coil domain is crucial for aminoacylation activity.</text>
</comment>
<dbReference type="SUPFAM" id="SSF50677">
    <property type="entry name" value="ValRS/IleRS/LeuRS editing domain"/>
    <property type="match status" value="1"/>
</dbReference>
<dbReference type="Proteomes" id="UP001501035">
    <property type="component" value="Unassembled WGS sequence"/>
</dbReference>
<comment type="similarity">
    <text evidence="9">Belongs to the class-I aminoacyl-tRNA synthetase family. ValS type 1 subfamily.</text>
</comment>
<comment type="domain">
    <text evidence="9">ValRS has two distinct active sites: one for aminoacylation and one for editing. The misactivated threonine is translocated from the active site to the editing site.</text>
</comment>
<keyword evidence="7 9" id="KW-0030">Aminoacyl-tRNA synthetase</keyword>
<dbReference type="InterPro" id="IPR001412">
    <property type="entry name" value="aa-tRNA-synth_I_CS"/>
</dbReference>
<dbReference type="NCBIfam" id="TIGR00422">
    <property type="entry name" value="valS"/>
    <property type="match status" value="1"/>
</dbReference>
<dbReference type="Gene3D" id="3.90.740.10">
    <property type="entry name" value="Valyl/Leucyl/Isoleucyl-tRNA synthetase, editing domain"/>
    <property type="match status" value="1"/>
</dbReference>
<feature type="binding site" evidence="9">
    <location>
        <position position="540"/>
    </location>
    <ligand>
        <name>ATP</name>
        <dbReference type="ChEBI" id="CHEBI:30616"/>
    </ligand>
</feature>
<keyword evidence="1 9" id="KW-0963">Cytoplasm</keyword>
<dbReference type="SUPFAM" id="SSF46589">
    <property type="entry name" value="tRNA-binding arm"/>
    <property type="match status" value="1"/>
</dbReference>
<keyword evidence="5 9" id="KW-0648">Protein biosynthesis</keyword>
<reference evidence="14" key="1">
    <citation type="journal article" date="2019" name="Int. J. Syst. Evol. Microbiol.">
        <title>The Global Catalogue of Microorganisms (GCM) 10K type strain sequencing project: providing services to taxonomists for standard genome sequencing and annotation.</title>
        <authorList>
            <consortium name="The Broad Institute Genomics Platform"/>
            <consortium name="The Broad Institute Genome Sequencing Center for Infectious Disease"/>
            <person name="Wu L."/>
            <person name="Ma J."/>
        </authorList>
    </citation>
    <scope>NUCLEOTIDE SEQUENCE [LARGE SCALE GENOMIC DNA]</scope>
    <source>
        <strain evidence="14">JCM 14234</strain>
    </source>
</reference>
<organism evidence="13 14">
    <name type="scientific">Gordonia defluvii</name>
    <dbReference type="NCBI Taxonomy" id="283718"/>
    <lineage>
        <taxon>Bacteria</taxon>
        <taxon>Bacillati</taxon>
        <taxon>Actinomycetota</taxon>
        <taxon>Actinomycetes</taxon>
        <taxon>Mycobacteriales</taxon>
        <taxon>Gordoniaceae</taxon>
        <taxon>Gordonia</taxon>
    </lineage>
</organism>
<gene>
    <name evidence="9" type="primary">valS</name>
    <name evidence="13" type="ORF">GCM10010528_20810</name>
</gene>
<keyword evidence="6 9" id="KW-0175">Coiled coil</keyword>
<proteinExistence type="inferred from homology"/>
<dbReference type="CDD" id="cd07962">
    <property type="entry name" value="Anticodon_Ia_Val"/>
    <property type="match status" value="1"/>
</dbReference>
<keyword evidence="4 9" id="KW-0067">ATP-binding</keyword>
<protein>
    <recommendedName>
        <fullName evidence="9">Valine--tRNA ligase</fullName>
        <ecNumber evidence="9">6.1.1.9</ecNumber>
    </recommendedName>
    <alternativeName>
        <fullName evidence="9">Valyl-tRNA synthetase</fullName>
        <shortName evidence="9">ValRS</shortName>
    </alternativeName>
</protein>
<dbReference type="InterPro" id="IPR010978">
    <property type="entry name" value="tRNA-bd_arm"/>
</dbReference>
<dbReference type="SUPFAM" id="SSF47323">
    <property type="entry name" value="Anticodon-binding domain of a subclass of class I aminoacyl-tRNA synthetases"/>
    <property type="match status" value="1"/>
</dbReference>
<feature type="domain" description="Aminoacyl-tRNA synthetase class Ia" evidence="10">
    <location>
        <begin position="23"/>
        <end position="433"/>
    </location>
</feature>
<comment type="catalytic activity">
    <reaction evidence="8 9">
        <text>tRNA(Val) + L-valine + ATP = L-valyl-tRNA(Val) + AMP + diphosphate</text>
        <dbReference type="Rhea" id="RHEA:10704"/>
        <dbReference type="Rhea" id="RHEA-COMP:9672"/>
        <dbReference type="Rhea" id="RHEA-COMP:9708"/>
        <dbReference type="ChEBI" id="CHEBI:30616"/>
        <dbReference type="ChEBI" id="CHEBI:33019"/>
        <dbReference type="ChEBI" id="CHEBI:57762"/>
        <dbReference type="ChEBI" id="CHEBI:78442"/>
        <dbReference type="ChEBI" id="CHEBI:78537"/>
        <dbReference type="ChEBI" id="CHEBI:456215"/>
        <dbReference type="EC" id="6.1.1.9"/>
    </reaction>
</comment>
<comment type="subcellular location">
    <subcellularLocation>
        <location evidence="9">Cytoplasm</location>
    </subcellularLocation>
</comment>
<dbReference type="EMBL" id="BAAAVS010000025">
    <property type="protein sequence ID" value="GAA3040198.1"/>
    <property type="molecule type" value="Genomic_DNA"/>
</dbReference>
<evidence type="ECO:0000313" key="13">
    <source>
        <dbReference type="EMBL" id="GAA3040198.1"/>
    </source>
</evidence>
<evidence type="ECO:0000256" key="7">
    <source>
        <dbReference type="ARBA" id="ARBA00023146"/>
    </source>
</evidence>
<name>A0ABP6LFY2_9ACTN</name>
<evidence type="ECO:0000313" key="14">
    <source>
        <dbReference type="Proteomes" id="UP001501035"/>
    </source>
</evidence>
<evidence type="ECO:0000256" key="3">
    <source>
        <dbReference type="ARBA" id="ARBA00022741"/>
    </source>
</evidence>
<dbReference type="PANTHER" id="PTHR11946">
    <property type="entry name" value="VALYL-TRNA SYNTHETASES"/>
    <property type="match status" value="1"/>
</dbReference>
<dbReference type="Gene3D" id="1.10.287.380">
    <property type="entry name" value="Valyl-tRNA synthetase, C-terminal domain"/>
    <property type="match status" value="1"/>
</dbReference>